<keyword evidence="7" id="KW-0547">Nucleotide-binding</keyword>
<dbReference type="GO" id="GO:0046872">
    <property type="term" value="F:metal ion binding"/>
    <property type="evidence" value="ECO:0007669"/>
    <property type="project" value="UniProtKB-KW"/>
</dbReference>
<protein>
    <recommendedName>
        <fullName evidence="3">tRNA threonylcarbamoyladenosine biosynthesis protein TsaE</fullName>
    </recommendedName>
    <alternativeName>
        <fullName evidence="10">t(6)A37 threonylcarbamoyladenosine biosynthesis protein TsaE</fullName>
    </alternativeName>
</protein>
<evidence type="ECO:0000313" key="11">
    <source>
        <dbReference type="EMBL" id="TFH95723.1"/>
    </source>
</evidence>
<keyword evidence="4" id="KW-0963">Cytoplasm</keyword>
<comment type="similarity">
    <text evidence="2">Belongs to the TsaE family.</text>
</comment>
<comment type="caution">
    <text evidence="11">The sequence shown here is derived from an EMBL/GenBank/DDBJ whole genome shotgun (WGS) entry which is preliminary data.</text>
</comment>
<sequence length="155" mass="17500">MSAIKWGEDKAIVYGLDEISTVAKFLLNELGDTSVWLFDAPMGAGKTTLIKDLCHSLGVTEVTSSPTFAIVNEYHTDRGDAVYHIDAYRLETHDDLRNIGATDYLHSGDYCFVEWPALFIPFLPEKTARLRIEVDGDQRRLTLLDEATPFIYDPR</sequence>
<dbReference type="Pfam" id="PF02367">
    <property type="entry name" value="TsaE"/>
    <property type="match status" value="1"/>
</dbReference>
<accession>A0A4Y8WQD6</accession>
<dbReference type="Proteomes" id="UP000297225">
    <property type="component" value="Unassembled WGS sequence"/>
</dbReference>
<dbReference type="EMBL" id="SPNC01000040">
    <property type="protein sequence ID" value="TFH95723.1"/>
    <property type="molecule type" value="Genomic_DNA"/>
</dbReference>
<dbReference type="SUPFAM" id="SSF52540">
    <property type="entry name" value="P-loop containing nucleoside triphosphate hydrolases"/>
    <property type="match status" value="1"/>
</dbReference>
<gene>
    <name evidence="11" type="primary">tsaE</name>
    <name evidence="11" type="ORF">E4P47_03825</name>
</gene>
<evidence type="ECO:0000256" key="2">
    <source>
        <dbReference type="ARBA" id="ARBA00007599"/>
    </source>
</evidence>
<evidence type="ECO:0000256" key="3">
    <source>
        <dbReference type="ARBA" id="ARBA00019010"/>
    </source>
</evidence>
<dbReference type="STRING" id="1122973.GCA_000379925_00269"/>
<dbReference type="GO" id="GO:0005737">
    <property type="term" value="C:cytoplasm"/>
    <property type="evidence" value="ECO:0007669"/>
    <property type="project" value="UniProtKB-SubCell"/>
</dbReference>
<dbReference type="RefSeq" id="WP_134849541.1">
    <property type="nucleotide sequence ID" value="NZ_CP197400.1"/>
</dbReference>
<evidence type="ECO:0000313" key="12">
    <source>
        <dbReference type="Proteomes" id="UP000297225"/>
    </source>
</evidence>
<keyword evidence="12" id="KW-1185">Reference proteome</keyword>
<keyword evidence="11" id="KW-0808">Transferase</keyword>
<evidence type="ECO:0000256" key="5">
    <source>
        <dbReference type="ARBA" id="ARBA00022694"/>
    </source>
</evidence>
<keyword evidence="9" id="KW-0460">Magnesium</keyword>
<evidence type="ECO:0000256" key="8">
    <source>
        <dbReference type="ARBA" id="ARBA00022840"/>
    </source>
</evidence>
<keyword evidence="8" id="KW-0067">ATP-binding</keyword>
<dbReference type="PANTHER" id="PTHR33540">
    <property type="entry name" value="TRNA THREONYLCARBAMOYLADENOSINE BIOSYNTHESIS PROTEIN TSAE"/>
    <property type="match status" value="1"/>
</dbReference>
<comment type="subcellular location">
    <subcellularLocation>
        <location evidence="1">Cytoplasm</location>
    </subcellularLocation>
</comment>
<dbReference type="OrthoDB" id="9815896at2"/>
<proteinExistence type="inferred from homology"/>
<evidence type="ECO:0000256" key="7">
    <source>
        <dbReference type="ARBA" id="ARBA00022741"/>
    </source>
</evidence>
<dbReference type="GO" id="GO:0016740">
    <property type="term" value="F:transferase activity"/>
    <property type="evidence" value="ECO:0007669"/>
    <property type="project" value="UniProtKB-KW"/>
</dbReference>
<keyword evidence="6" id="KW-0479">Metal-binding</keyword>
<reference evidence="11 12" key="1">
    <citation type="submission" date="2019-03" db="EMBL/GenBank/DDBJ databases">
        <title>Porphyromonas levii Isolated from the Uterus of Dairy Cows.</title>
        <authorList>
            <person name="Francis A.M."/>
        </authorList>
    </citation>
    <scope>NUCLEOTIDE SEQUENCE [LARGE SCALE GENOMIC DNA]</scope>
    <source>
        <strain evidence="11 12">AF5678</strain>
    </source>
</reference>
<dbReference type="GO" id="GO:0002949">
    <property type="term" value="P:tRNA threonylcarbamoyladenosine modification"/>
    <property type="evidence" value="ECO:0007669"/>
    <property type="project" value="InterPro"/>
</dbReference>
<dbReference type="PANTHER" id="PTHR33540:SF2">
    <property type="entry name" value="TRNA THREONYLCARBAMOYLADENOSINE BIOSYNTHESIS PROTEIN TSAE"/>
    <property type="match status" value="1"/>
</dbReference>
<dbReference type="GO" id="GO:0005524">
    <property type="term" value="F:ATP binding"/>
    <property type="evidence" value="ECO:0007669"/>
    <property type="project" value="UniProtKB-KW"/>
</dbReference>
<name>A0A4Y8WQD6_9PORP</name>
<dbReference type="InterPro" id="IPR003442">
    <property type="entry name" value="T6A_TsaE"/>
</dbReference>
<evidence type="ECO:0000256" key="1">
    <source>
        <dbReference type="ARBA" id="ARBA00004496"/>
    </source>
</evidence>
<dbReference type="AlphaFoldDB" id="A0A4Y8WQD6"/>
<evidence type="ECO:0000256" key="9">
    <source>
        <dbReference type="ARBA" id="ARBA00022842"/>
    </source>
</evidence>
<dbReference type="Gene3D" id="3.40.50.300">
    <property type="entry name" value="P-loop containing nucleotide triphosphate hydrolases"/>
    <property type="match status" value="1"/>
</dbReference>
<dbReference type="InterPro" id="IPR027417">
    <property type="entry name" value="P-loop_NTPase"/>
</dbReference>
<organism evidence="11 12">
    <name type="scientific">Porphyromonas levii</name>
    <dbReference type="NCBI Taxonomy" id="28114"/>
    <lineage>
        <taxon>Bacteria</taxon>
        <taxon>Pseudomonadati</taxon>
        <taxon>Bacteroidota</taxon>
        <taxon>Bacteroidia</taxon>
        <taxon>Bacteroidales</taxon>
        <taxon>Porphyromonadaceae</taxon>
        <taxon>Porphyromonas</taxon>
    </lineage>
</organism>
<evidence type="ECO:0000256" key="6">
    <source>
        <dbReference type="ARBA" id="ARBA00022723"/>
    </source>
</evidence>
<evidence type="ECO:0000256" key="10">
    <source>
        <dbReference type="ARBA" id="ARBA00032441"/>
    </source>
</evidence>
<evidence type="ECO:0000256" key="4">
    <source>
        <dbReference type="ARBA" id="ARBA00022490"/>
    </source>
</evidence>
<keyword evidence="5" id="KW-0819">tRNA processing</keyword>
<dbReference type="NCBIfam" id="TIGR00150">
    <property type="entry name" value="T6A_YjeE"/>
    <property type="match status" value="1"/>
</dbReference>